<dbReference type="RefSeq" id="WP_175174889.1">
    <property type="nucleotide sequence ID" value="NZ_CADIJX010000003.1"/>
</dbReference>
<gene>
    <name evidence="1" type="ORF">LMG3431_02584</name>
</gene>
<keyword evidence="2" id="KW-1185">Reference proteome</keyword>
<sequence length="447" mass="49936">MTFSIDFNWLSSQHEAPEVSQTGATLRIGLDDAVLTRNVDDWSKTVSDDVRLSAYPLALWFAANWWRLRWESLASGKPSLSWRMSHELAAAGYGYVWPRVLFASDGEVIEVWSEPGENSPAAPVTYLTQTHGFVPAGDFERTVDGFVQSVLARLDKVELRGTSLHELWNELRHERDDKDLATYRRLEAVAGFDPGEGPDDILGRLEEFVPAAGAEAVQEIATLCGSGQSTQVLDDVSRLVHEPGLEATPDDAATRGQDARRVNPRLPAWVRGKEMALAVRHHLGWNGQPVSNEDLCGLLGVAPGTAMDTRHGSRAKLALAVRHDRRNLSLHLRPRTEPARRFELARFLYDHAVAVDQDRWLPVTGAKTSRQKAQRAFAAEFLCPIESLKDFLDEDYSDDMIDDAAQHFNVDVQAVRTQLVNNYLLPREFLPGMDRSSVFPYRQDAAA</sequence>
<dbReference type="EMBL" id="CADIJX010000003">
    <property type="protein sequence ID" value="CAB3647612.1"/>
    <property type="molecule type" value="Genomic_DNA"/>
</dbReference>
<evidence type="ECO:0008006" key="3">
    <source>
        <dbReference type="Google" id="ProtNLM"/>
    </source>
</evidence>
<proteinExistence type="predicted"/>
<reference evidence="1 2" key="1">
    <citation type="submission" date="2020-04" db="EMBL/GenBank/DDBJ databases">
        <authorList>
            <person name="De Canck E."/>
        </authorList>
    </citation>
    <scope>NUCLEOTIDE SEQUENCE [LARGE SCALE GENOMIC DNA]</scope>
    <source>
        <strain evidence="1 2">LMG 3431</strain>
    </source>
</reference>
<protein>
    <recommendedName>
        <fullName evidence="3">ImmA/IrrE family metallo-endopeptidase</fullName>
    </recommendedName>
</protein>
<organism evidence="1 2">
    <name type="scientific">Achromobacter pestifer</name>
    <dbReference type="NCBI Taxonomy" id="1353889"/>
    <lineage>
        <taxon>Bacteria</taxon>
        <taxon>Pseudomonadati</taxon>
        <taxon>Pseudomonadota</taxon>
        <taxon>Betaproteobacteria</taxon>
        <taxon>Burkholderiales</taxon>
        <taxon>Alcaligenaceae</taxon>
        <taxon>Achromobacter</taxon>
    </lineage>
</organism>
<dbReference type="Proteomes" id="UP000494108">
    <property type="component" value="Unassembled WGS sequence"/>
</dbReference>
<evidence type="ECO:0000313" key="2">
    <source>
        <dbReference type="Proteomes" id="UP000494108"/>
    </source>
</evidence>
<name>A0A6S6YY05_9BURK</name>
<evidence type="ECO:0000313" key="1">
    <source>
        <dbReference type="EMBL" id="CAB3647612.1"/>
    </source>
</evidence>
<dbReference type="AlphaFoldDB" id="A0A6S6YY05"/>
<accession>A0A6S6YY05</accession>